<keyword evidence="4 9" id="KW-0863">Zinc-finger</keyword>
<keyword evidence="11" id="KW-0732">Signal</keyword>
<dbReference type="CDD" id="cd16461">
    <property type="entry name" value="RING-H2_EL5-like"/>
    <property type="match status" value="1"/>
</dbReference>
<dbReference type="SUPFAM" id="SSF57850">
    <property type="entry name" value="RING/U-box"/>
    <property type="match status" value="1"/>
</dbReference>
<evidence type="ECO:0000256" key="11">
    <source>
        <dbReference type="SAM" id="SignalP"/>
    </source>
</evidence>
<evidence type="ECO:0000256" key="6">
    <source>
        <dbReference type="ARBA" id="ARBA00022989"/>
    </source>
</evidence>
<dbReference type="Proteomes" id="UP001174677">
    <property type="component" value="Chromosome 4"/>
</dbReference>
<evidence type="ECO:0000256" key="3">
    <source>
        <dbReference type="ARBA" id="ARBA00022723"/>
    </source>
</evidence>
<feature type="domain" description="RING-type" evidence="12">
    <location>
        <begin position="123"/>
        <end position="165"/>
    </location>
</feature>
<dbReference type="EMBL" id="JARPOI010000004">
    <property type="protein sequence ID" value="KAJ9183499.1"/>
    <property type="molecule type" value="Genomic_DNA"/>
</dbReference>
<keyword evidence="5" id="KW-0862">Zinc</keyword>
<keyword evidence="3" id="KW-0479">Metal-binding</keyword>
<evidence type="ECO:0000259" key="12">
    <source>
        <dbReference type="PROSITE" id="PS50089"/>
    </source>
</evidence>
<protein>
    <recommendedName>
        <fullName evidence="12">RING-type domain-containing protein</fullName>
    </recommendedName>
</protein>
<feature type="transmembrane region" description="Helical" evidence="10">
    <location>
        <begin position="40"/>
        <end position="63"/>
    </location>
</feature>
<feature type="chain" id="PRO_5046693522" description="RING-type domain-containing protein" evidence="11">
    <location>
        <begin position="25"/>
        <end position="424"/>
    </location>
</feature>
<dbReference type="Gene3D" id="3.30.40.10">
    <property type="entry name" value="Zinc/RING finger domain, C3HC4 (zinc finger)"/>
    <property type="match status" value="1"/>
</dbReference>
<name>A0ABQ9MT80_HEVBR</name>
<evidence type="ECO:0000256" key="2">
    <source>
        <dbReference type="ARBA" id="ARBA00022692"/>
    </source>
</evidence>
<keyword evidence="2 10" id="KW-0812">Transmembrane</keyword>
<evidence type="ECO:0000256" key="8">
    <source>
        <dbReference type="ARBA" id="ARBA00024209"/>
    </source>
</evidence>
<evidence type="ECO:0000313" key="14">
    <source>
        <dbReference type="Proteomes" id="UP001174677"/>
    </source>
</evidence>
<keyword evidence="7 10" id="KW-0472">Membrane</keyword>
<dbReference type="PANTHER" id="PTHR46539:SF8">
    <property type="entry name" value="RING-TYPE DOMAIN-CONTAINING PROTEIN"/>
    <property type="match status" value="1"/>
</dbReference>
<evidence type="ECO:0000256" key="10">
    <source>
        <dbReference type="SAM" id="Phobius"/>
    </source>
</evidence>
<gene>
    <name evidence="13" type="ORF">P3X46_007344</name>
</gene>
<dbReference type="Pfam" id="PF13639">
    <property type="entry name" value="zf-RING_2"/>
    <property type="match status" value="1"/>
</dbReference>
<reference evidence="13" key="1">
    <citation type="journal article" date="2023" name="Plant Biotechnol. J.">
        <title>Chromosome-level wild Hevea brasiliensis genome provides new tools for genomic-assisted breeding and valuable loci to elevate rubber yield.</title>
        <authorList>
            <person name="Cheng H."/>
            <person name="Song X."/>
            <person name="Hu Y."/>
            <person name="Wu T."/>
            <person name="Yang Q."/>
            <person name="An Z."/>
            <person name="Feng S."/>
            <person name="Deng Z."/>
            <person name="Wu W."/>
            <person name="Zeng X."/>
            <person name="Tu M."/>
            <person name="Wang X."/>
            <person name="Huang H."/>
        </authorList>
    </citation>
    <scope>NUCLEOTIDE SEQUENCE</scope>
    <source>
        <strain evidence="13">MT/VB/25A 57/8</strain>
    </source>
</reference>
<evidence type="ECO:0000256" key="4">
    <source>
        <dbReference type="ARBA" id="ARBA00022771"/>
    </source>
</evidence>
<comment type="similarity">
    <text evidence="8">Belongs to the RING-type zinc finger family. ATL subfamily.</text>
</comment>
<feature type="signal peptide" evidence="11">
    <location>
        <begin position="1"/>
        <end position="24"/>
    </location>
</feature>
<evidence type="ECO:0000256" key="9">
    <source>
        <dbReference type="PROSITE-ProRule" id="PRU00175"/>
    </source>
</evidence>
<dbReference type="InterPro" id="IPR013083">
    <property type="entry name" value="Znf_RING/FYVE/PHD"/>
</dbReference>
<evidence type="ECO:0000256" key="5">
    <source>
        <dbReference type="ARBA" id="ARBA00022833"/>
    </source>
</evidence>
<organism evidence="13 14">
    <name type="scientific">Hevea brasiliensis</name>
    <name type="common">Para rubber tree</name>
    <name type="synonym">Siphonia brasiliensis</name>
    <dbReference type="NCBI Taxonomy" id="3981"/>
    <lineage>
        <taxon>Eukaryota</taxon>
        <taxon>Viridiplantae</taxon>
        <taxon>Streptophyta</taxon>
        <taxon>Embryophyta</taxon>
        <taxon>Tracheophyta</taxon>
        <taxon>Spermatophyta</taxon>
        <taxon>Magnoliopsida</taxon>
        <taxon>eudicotyledons</taxon>
        <taxon>Gunneridae</taxon>
        <taxon>Pentapetalae</taxon>
        <taxon>rosids</taxon>
        <taxon>fabids</taxon>
        <taxon>Malpighiales</taxon>
        <taxon>Euphorbiaceae</taxon>
        <taxon>Crotonoideae</taxon>
        <taxon>Micrandreae</taxon>
        <taxon>Hevea</taxon>
    </lineage>
</organism>
<keyword evidence="6 10" id="KW-1133">Transmembrane helix</keyword>
<comment type="caution">
    <text evidence="13">The sequence shown here is derived from an EMBL/GenBank/DDBJ whole genome shotgun (WGS) entry which is preliminary data.</text>
</comment>
<dbReference type="SMART" id="SM00184">
    <property type="entry name" value="RING"/>
    <property type="match status" value="1"/>
</dbReference>
<proteinExistence type="inferred from homology"/>
<dbReference type="PROSITE" id="PS50089">
    <property type="entry name" value="ZF_RING_2"/>
    <property type="match status" value="1"/>
</dbReference>
<dbReference type="PANTHER" id="PTHR46539">
    <property type="entry name" value="E3 UBIQUITIN-PROTEIN LIGASE ATL42"/>
    <property type="match status" value="1"/>
</dbReference>
<accession>A0ABQ9MT80</accession>
<evidence type="ECO:0000256" key="1">
    <source>
        <dbReference type="ARBA" id="ARBA00004370"/>
    </source>
</evidence>
<comment type="subcellular location">
    <subcellularLocation>
        <location evidence="1">Membrane</location>
    </subcellularLocation>
</comment>
<keyword evidence="14" id="KW-1185">Reference proteome</keyword>
<evidence type="ECO:0000256" key="7">
    <source>
        <dbReference type="ARBA" id="ARBA00023136"/>
    </source>
</evidence>
<dbReference type="InterPro" id="IPR001841">
    <property type="entry name" value="Znf_RING"/>
</dbReference>
<sequence>MNQLQVFLIILCFFFFFFFLNVNAQNTSNSPSGVLNPLHPSLVAVVSIISIMLSVTFLILAYAKFCRRNTTGVHLLVHDTYHQNFLPLSRSRSRFSGIDRAVIDSLPFFRFSSLKGSKQGLECAVCLSIFEDTEILRLLPKCKHAFHKNCIDRWLESHSSCPLCRYKFDPKDLKSLSISNSLRYLQNSSNLTEDPNLSLFVQREQDYHGSSRFNLGSNDKGNKQELLLVREGNNNNDNQKLLHKFKHKIIISDVIIKNRWSDVNSSDFLSLKSEMLSVMSSNRFSPSNSSSAGFYNSTLSVNENIEKIKGDIERKRLYESKISKVERSDSFSTSSFPSTSYTEEKKSWSKMISPAEKRSMSEITICSRFNELDLKSKIKESVSPRSSSEQEDKIRRLWLPIARRTVQWFAGRERNLQVLGTSNV</sequence>
<evidence type="ECO:0000313" key="13">
    <source>
        <dbReference type="EMBL" id="KAJ9183499.1"/>
    </source>
</evidence>